<keyword evidence="7" id="KW-0472">Membrane</keyword>
<keyword evidence="5" id="KW-0256">Endoplasmic reticulum</keyword>
<evidence type="ECO:0000256" key="7">
    <source>
        <dbReference type="SAM" id="Phobius"/>
    </source>
</evidence>
<feature type="transmembrane region" description="Helical" evidence="7">
    <location>
        <begin position="29"/>
        <end position="50"/>
    </location>
</feature>
<dbReference type="OrthoDB" id="10039049at2759"/>
<protein>
    <recommendedName>
        <fullName evidence="3">diacylglycerol O-acyltransferase</fullName>
        <ecNumber evidence="3">2.3.1.20</ecNumber>
    </recommendedName>
</protein>
<dbReference type="GO" id="GO:0004144">
    <property type="term" value="F:diacylglycerol O-acyltransferase activity"/>
    <property type="evidence" value="ECO:0007669"/>
    <property type="project" value="UniProtKB-EC"/>
</dbReference>
<dbReference type="GO" id="GO:0009941">
    <property type="term" value="C:chloroplast envelope"/>
    <property type="evidence" value="ECO:0007669"/>
    <property type="project" value="TreeGrafter"/>
</dbReference>
<keyword evidence="7" id="KW-1133">Transmembrane helix</keyword>
<dbReference type="GO" id="GO:0019432">
    <property type="term" value="P:triglyceride biosynthetic process"/>
    <property type="evidence" value="ECO:0007669"/>
    <property type="project" value="TreeGrafter"/>
</dbReference>
<dbReference type="PANTHER" id="PTHR10408:SF7">
    <property type="entry name" value="DIACYLGLYCEROL O-ACYLTRANSFERASE 1"/>
    <property type="match status" value="1"/>
</dbReference>
<dbReference type="InterPro" id="IPR014371">
    <property type="entry name" value="Oat_ACAT_DAG_ARE"/>
</dbReference>
<evidence type="ECO:0000313" key="9">
    <source>
        <dbReference type="Proteomes" id="UP000797356"/>
    </source>
</evidence>
<keyword evidence="4" id="KW-0808">Transferase</keyword>
<name>A0A8K0MW11_COCNU</name>
<accession>A0A8K0MW11</accession>
<evidence type="ECO:0000313" key="8">
    <source>
        <dbReference type="EMBL" id="KAG1330186.1"/>
    </source>
</evidence>
<evidence type="ECO:0000256" key="1">
    <source>
        <dbReference type="ARBA" id="ARBA00004477"/>
    </source>
</evidence>
<reference evidence="8" key="2">
    <citation type="submission" date="2019-07" db="EMBL/GenBank/DDBJ databases">
        <authorList>
            <person name="Yang Y."/>
            <person name="Bocs S."/>
            <person name="Baudouin L."/>
        </authorList>
    </citation>
    <scope>NUCLEOTIDE SEQUENCE</scope>
    <source>
        <tissue evidence="8">Spear leaf of Hainan Tall coconut</tissue>
    </source>
</reference>
<comment type="pathway">
    <text evidence="2">Lipid metabolism.</text>
</comment>
<dbReference type="PANTHER" id="PTHR10408">
    <property type="entry name" value="STEROL O-ACYLTRANSFERASE"/>
    <property type="match status" value="1"/>
</dbReference>
<keyword evidence="9" id="KW-1185">Reference proteome</keyword>
<proteinExistence type="predicted"/>
<dbReference type="AlphaFoldDB" id="A0A8K0MW11"/>
<comment type="subcellular location">
    <subcellularLocation>
        <location evidence="1">Endoplasmic reticulum membrane</location>
        <topology evidence="1">Multi-pass membrane protein</topology>
    </subcellularLocation>
</comment>
<comment type="caution">
    <text evidence="8">The sequence shown here is derived from an EMBL/GenBank/DDBJ whole genome shotgun (WGS) entry which is preliminary data.</text>
</comment>
<dbReference type="EMBL" id="CM017873">
    <property type="protein sequence ID" value="KAG1330186.1"/>
    <property type="molecule type" value="Genomic_DNA"/>
</dbReference>
<evidence type="ECO:0000256" key="3">
    <source>
        <dbReference type="ARBA" id="ARBA00013244"/>
    </source>
</evidence>
<keyword evidence="7" id="KW-0812">Transmembrane</keyword>
<sequence length="220" mass="24570">MCCLTLPAFPLGAFMVEKLAQHKFISEPVVISLHVIITTAEILYPVIVILRCDSAVLSGIALMLFASVVWLKLVSYAHTNYDMRKLSKSIDKEDMYSNCPEIGNLKGVSFKSLAYFMVAPTLCYQLKALEGNQTVKNPTSKSRLNILAELLCFGDREFYKDWWNAKTIEEVGSNVNSFELSFLYDAICLINIVSLKCGFVEDNLLTIDETPIVCSLSIDG</sequence>
<dbReference type="EC" id="2.3.1.20" evidence="3"/>
<organism evidence="8 9">
    <name type="scientific">Cocos nucifera</name>
    <name type="common">Coconut palm</name>
    <dbReference type="NCBI Taxonomy" id="13894"/>
    <lineage>
        <taxon>Eukaryota</taxon>
        <taxon>Viridiplantae</taxon>
        <taxon>Streptophyta</taxon>
        <taxon>Embryophyta</taxon>
        <taxon>Tracheophyta</taxon>
        <taxon>Spermatophyta</taxon>
        <taxon>Magnoliopsida</taxon>
        <taxon>Liliopsida</taxon>
        <taxon>Arecaceae</taxon>
        <taxon>Arecoideae</taxon>
        <taxon>Cocoseae</taxon>
        <taxon>Attaleinae</taxon>
        <taxon>Cocos</taxon>
    </lineage>
</organism>
<keyword evidence="6" id="KW-0012">Acyltransferase</keyword>
<feature type="transmembrane region" description="Helical" evidence="7">
    <location>
        <begin position="56"/>
        <end position="77"/>
    </location>
</feature>
<gene>
    <name evidence="8" type="ORF">COCNU_02G001540</name>
</gene>
<reference evidence="8" key="1">
    <citation type="journal article" date="2017" name="Gigascience">
        <title>The genome draft of coconut (Cocos nucifera).</title>
        <authorList>
            <person name="Xiao Y."/>
            <person name="Xu P."/>
            <person name="Fan H."/>
            <person name="Baudouin L."/>
            <person name="Xia W."/>
            <person name="Bocs S."/>
            <person name="Xu J."/>
            <person name="Li Q."/>
            <person name="Guo A."/>
            <person name="Zhou L."/>
            <person name="Li J."/>
            <person name="Wu Y."/>
            <person name="Ma Z."/>
            <person name="Armero A."/>
            <person name="Issali A.E."/>
            <person name="Liu N."/>
            <person name="Peng M."/>
            <person name="Yang Y."/>
        </authorList>
    </citation>
    <scope>NUCLEOTIDE SEQUENCE</scope>
    <source>
        <tissue evidence="8">Spear leaf of Hainan Tall coconut</tissue>
    </source>
</reference>
<dbReference type="Proteomes" id="UP000797356">
    <property type="component" value="Chromosome 2"/>
</dbReference>
<evidence type="ECO:0000256" key="6">
    <source>
        <dbReference type="ARBA" id="ARBA00023315"/>
    </source>
</evidence>
<evidence type="ECO:0000256" key="5">
    <source>
        <dbReference type="ARBA" id="ARBA00022824"/>
    </source>
</evidence>
<evidence type="ECO:0000256" key="2">
    <source>
        <dbReference type="ARBA" id="ARBA00005189"/>
    </source>
</evidence>
<evidence type="ECO:0000256" key="4">
    <source>
        <dbReference type="ARBA" id="ARBA00022679"/>
    </source>
</evidence>
<dbReference type="GO" id="GO:0005789">
    <property type="term" value="C:endoplasmic reticulum membrane"/>
    <property type="evidence" value="ECO:0007669"/>
    <property type="project" value="UniProtKB-SubCell"/>
</dbReference>